<feature type="transmembrane region" description="Helical" evidence="1">
    <location>
        <begin position="107"/>
        <end position="125"/>
    </location>
</feature>
<evidence type="ECO:0000313" key="2">
    <source>
        <dbReference type="EMBL" id="MDS3861580.1"/>
    </source>
</evidence>
<gene>
    <name evidence="2" type="ORF">RIF25_12265</name>
</gene>
<feature type="transmembrane region" description="Helical" evidence="1">
    <location>
        <begin position="80"/>
        <end position="101"/>
    </location>
</feature>
<dbReference type="AlphaFoldDB" id="A0AAE4FVB9"/>
<evidence type="ECO:0000256" key="1">
    <source>
        <dbReference type="SAM" id="Phobius"/>
    </source>
</evidence>
<keyword evidence="1" id="KW-1133">Transmembrane helix</keyword>
<feature type="transmembrane region" description="Helical" evidence="1">
    <location>
        <begin position="31"/>
        <end position="50"/>
    </location>
</feature>
<protein>
    <submittedName>
        <fullName evidence="2">DUF3120 domain-containing protein</fullName>
    </submittedName>
</protein>
<keyword evidence="1" id="KW-0812">Transmembrane</keyword>
<name>A0AAE4FVB9_9CYAN</name>
<organism evidence="2 3">
    <name type="scientific">Pseudocalidococcus azoricus BACA0444</name>
    <dbReference type="NCBI Taxonomy" id="2918990"/>
    <lineage>
        <taxon>Bacteria</taxon>
        <taxon>Bacillati</taxon>
        <taxon>Cyanobacteriota</taxon>
        <taxon>Cyanophyceae</taxon>
        <taxon>Acaryochloridales</taxon>
        <taxon>Thermosynechococcaceae</taxon>
        <taxon>Pseudocalidococcus</taxon>
        <taxon>Pseudocalidococcus azoricus</taxon>
    </lineage>
</organism>
<comment type="caution">
    <text evidence="2">The sequence shown here is derived from an EMBL/GenBank/DDBJ whole genome shotgun (WGS) entry which is preliminary data.</text>
</comment>
<dbReference type="Proteomes" id="UP001268256">
    <property type="component" value="Unassembled WGS sequence"/>
</dbReference>
<dbReference type="EMBL" id="JAVMIP010000014">
    <property type="protein sequence ID" value="MDS3861580.1"/>
    <property type="molecule type" value="Genomic_DNA"/>
</dbReference>
<reference evidence="3" key="1">
    <citation type="submission" date="2023-07" db="EMBL/GenBank/DDBJ databases">
        <authorList>
            <person name="Luz R."/>
            <person name="Cordeiro R."/>
            <person name="Fonseca A."/>
            <person name="Goncalves V."/>
        </authorList>
    </citation>
    <scope>NUCLEOTIDE SEQUENCE [LARGE SCALE GENOMIC DNA]</scope>
    <source>
        <strain evidence="3">BACA0444</strain>
    </source>
</reference>
<sequence>MNTLSALIPASSLAPPLRPGLDGALLNHPRFLMAVAGFLVSIPVFVQAPLVRLYPWVSLGLTPLLWGLAAWLIRSKRGPAWGDLLFGFSCCWLAGSVYWGWLRWEPLWHLPIEAFAVPLVAWLLWRRQLKIGGLFYLGSLLGTAITDLYFYLIDVIPHWRSVMRVEAAPDLVMGIFQDAVIQVQTFNGQFWAMLLVLILVGLTLAPFFAVNLRRSQSLAWWGFIGAVGSTLLVDGVFWVFVVVQ</sequence>
<dbReference type="Pfam" id="PF11318">
    <property type="entry name" value="DUF3120"/>
    <property type="match status" value="1"/>
</dbReference>
<keyword evidence="1" id="KW-0472">Membrane</keyword>
<feature type="transmembrane region" description="Helical" evidence="1">
    <location>
        <begin position="56"/>
        <end position="73"/>
    </location>
</feature>
<keyword evidence="3" id="KW-1185">Reference proteome</keyword>
<proteinExistence type="predicted"/>
<feature type="transmembrane region" description="Helical" evidence="1">
    <location>
        <begin position="134"/>
        <end position="153"/>
    </location>
</feature>
<feature type="transmembrane region" description="Helical" evidence="1">
    <location>
        <begin position="218"/>
        <end position="241"/>
    </location>
</feature>
<dbReference type="InterPro" id="IPR021468">
    <property type="entry name" value="DUF3120"/>
</dbReference>
<feature type="transmembrane region" description="Helical" evidence="1">
    <location>
        <begin position="190"/>
        <end position="211"/>
    </location>
</feature>
<evidence type="ECO:0000313" key="3">
    <source>
        <dbReference type="Proteomes" id="UP001268256"/>
    </source>
</evidence>
<accession>A0AAE4FVB9</accession>